<protein>
    <submittedName>
        <fullName evidence="1">Uncharacterized protein</fullName>
    </submittedName>
</protein>
<evidence type="ECO:0000313" key="2">
    <source>
        <dbReference type="Proteomes" id="UP000031036"/>
    </source>
</evidence>
<reference evidence="1 2" key="1">
    <citation type="submission" date="2014-11" db="EMBL/GenBank/DDBJ databases">
        <title>Genetic blueprint of the zoonotic pathogen Toxocara canis.</title>
        <authorList>
            <person name="Zhu X.-Q."/>
            <person name="Korhonen P.K."/>
            <person name="Cai H."/>
            <person name="Young N.D."/>
            <person name="Nejsum P."/>
            <person name="von Samson-Himmelstjerna G."/>
            <person name="Boag P.R."/>
            <person name="Tan P."/>
            <person name="Li Q."/>
            <person name="Min J."/>
            <person name="Yang Y."/>
            <person name="Wang X."/>
            <person name="Fang X."/>
            <person name="Hall R.S."/>
            <person name="Hofmann A."/>
            <person name="Sternberg P.W."/>
            <person name="Jex A.R."/>
            <person name="Gasser R.B."/>
        </authorList>
    </citation>
    <scope>NUCLEOTIDE SEQUENCE [LARGE SCALE GENOMIC DNA]</scope>
    <source>
        <strain evidence="1">PN_DK_2014</strain>
    </source>
</reference>
<evidence type="ECO:0000313" key="1">
    <source>
        <dbReference type="EMBL" id="KHN84008.1"/>
    </source>
</evidence>
<name>A0A0B2VQV9_TOXCA</name>
<keyword evidence="2" id="KW-1185">Reference proteome</keyword>
<organism evidence="1 2">
    <name type="scientific">Toxocara canis</name>
    <name type="common">Canine roundworm</name>
    <dbReference type="NCBI Taxonomy" id="6265"/>
    <lineage>
        <taxon>Eukaryota</taxon>
        <taxon>Metazoa</taxon>
        <taxon>Ecdysozoa</taxon>
        <taxon>Nematoda</taxon>
        <taxon>Chromadorea</taxon>
        <taxon>Rhabditida</taxon>
        <taxon>Spirurina</taxon>
        <taxon>Ascaridomorpha</taxon>
        <taxon>Ascaridoidea</taxon>
        <taxon>Toxocaridae</taxon>
        <taxon>Toxocara</taxon>
    </lineage>
</organism>
<dbReference type="Proteomes" id="UP000031036">
    <property type="component" value="Unassembled WGS sequence"/>
</dbReference>
<dbReference type="AlphaFoldDB" id="A0A0B2VQV9"/>
<proteinExistence type="predicted"/>
<comment type="caution">
    <text evidence="1">The sequence shown here is derived from an EMBL/GenBank/DDBJ whole genome shotgun (WGS) entry which is preliminary data.</text>
</comment>
<gene>
    <name evidence="1" type="ORF">Tcan_09101</name>
</gene>
<accession>A0A0B2VQV9</accession>
<dbReference type="OrthoDB" id="1607513at2759"/>
<sequence>MKEKTAREAEGSVGALVTFDIFSGKCIRDSFIAASIHYVGDGSLKDTFLGLKRLNGRHDAQTIRRGYLKILNSVGINESSIFRVVTDSGANLVCVFKNEYEVLYDVAGNAGYEEVTAVSISSDEDDNTSTCSDGDLFDSGEDEIDVLQKLMALPNFSLSLFLTHEFREYTTMLNPRLLPEKAFARFWMGHYK</sequence>
<dbReference type="EMBL" id="JPKZ01001085">
    <property type="protein sequence ID" value="KHN84008.1"/>
    <property type="molecule type" value="Genomic_DNA"/>
</dbReference>